<accession>A0A6A8DEI3</accession>
<evidence type="ECO:0000313" key="2">
    <source>
        <dbReference type="EMBL" id="MRH44053.1"/>
    </source>
</evidence>
<dbReference type="Pfam" id="PF13349">
    <property type="entry name" value="DUF4097"/>
    <property type="match status" value="1"/>
</dbReference>
<dbReference type="AlphaFoldDB" id="A0A6A8DEI3"/>
<dbReference type="RefSeq" id="WP_153737659.1">
    <property type="nucleotide sequence ID" value="NZ_WJNG01000013.1"/>
</dbReference>
<dbReference type="OrthoDB" id="2588856at2"/>
<comment type="caution">
    <text evidence="2">The sequence shown here is derived from an EMBL/GenBank/DDBJ whole genome shotgun (WGS) entry which is preliminary data.</text>
</comment>
<reference evidence="2" key="1">
    <citation type="submission" date="2019-11" db="EMBL/GenBank/DDBJ databases">
        <authorList>
            <person name="Li J."/>
        </authorList>
    </citation>
    <scope>NUCLEOTIDE SEQUENCE</scope>
    <source>
        <strain evidence="2">B6B</strain>
    </source>
</reference>
<name>A0A6A8DEI3_9BACI</name>
<sequence>MKKVALLAFVFLIIGIIGTVMYGGSVFSIGTNEVIDEKKQIDGADIDSLDINMDVGQVNLYESKDNSFNIHLNGNMPRSTVDNIVFDVKEENNYIIIEVGTREDFVFSIPGLFNFSNGSIELDIELPKKAYDTIEVSTDVGGVMVDQLQVEQLDASTDVGTILINQLISKKALLSSNVGEVVVNGGIGAFTIDTDTGEIGLNMKEVIEPISIRSDVGEIDVTVQKQPVNLVLDLKSDIGDVSVKNLEGFNNSEGQEMYIEIGQGGPTLKASTDVGSISVEHQP</sequence>
<evidence type="ECO:0000313" key="3">
    <source>
        <dbReference type="Proteomes" id="UP000799092"/>
    </source>
</evidence>
<dbReference type="EMBL" id="WJNG01000013">
    <property type="protein sequence ID" value="MRH44053.1"/>
    <property type="molecule type" value="Genomic_DNA"/>
</dbReference>
<dbReference type="InterPro" id="IPR025164">
    <property type="entry name" value="Toastrack_DUF4097"/>
</dbReference>
<proteinExistence type="predicted"/>
<keyword evidence="3" id="KW-1185">Reference proteome</keyword>
<organism evidence="2 3">
    <name type="scientific">Aquibacillus halophilus</name>
    <dbReference type="NCBI Taxonomy" id="930132"/>
    <lineage>
        <taxon>Bacteria</taxon>
        <taxon>Bacillati</taxon>
        <taxon>Bacillota</taxon>
        <taxon>Bacilli</taxon>
        <taxon>Bacillales</taxon>
        <taxon>Bacillaceae</taxon>
        <taxon>Aquibacillus</taxon>
    </lineage>
</organism>
<gene>
    <name evidence="2" type="ORF">GH741_15525</name>
</gene>
<evidence type="ECO:0000259" key="1">
    <source>
        <dbReference type="Pfam" id="PF13349"/>
    </source>
</evidence>
<dbReference type="Proteomes" id="UP000799092">
    <property type="component" value="Unassembled WGS sequence"/>
</dbReference>
<protein>
    <submittedName>
        <fullName evidence="2">DUF4097 family beta strand repeat protein</fullName>
    </submittedName>
</protein>
<feature type="domain" description="DUF4097" evidence="1">
    <location>
        <begin position="128"/>
        <end position="279"/>
    </location>
</feature>